<name>Q54EF1_DICDI</name>
<dbReference type="GO" id="GO:0035673">
    <property type="term" value="F:oligopeptide transmembrane transporter activity"/>
    <property type="evidence" value="ECO:0007669"/>
    <property type="project" value="InterPro"/>
</dbReference>
<evidence type="ECO:0000256" key="4">
    <source>
        <dbReference type="ARBA" id="ARBA00022989"/>
    </source>
</evidence>
<dbReference type="eggNOG" id="ENOG502QQ2H">
    <property type="taxonomic scope" value="Eukaryota"/>
</dbReference>
<evidence type="ECO:0000256" key="1">
    <source>
        <dbReference type="ARBA" id="ARBA00004141"/>
    </source>
</evidence>
<dbReference type="InParanoid" id="Q54EF1"/>
<feature type="region of interest" description="Disordered" evidence="6">
    <location>
        <begin position="63"/>
        <end position="98"/>
    </location>
</feature>
<evidence type="ECO:0008006" key="10">
    <source>
        <dbReference type="Google" id="ProtNLM"/>
    </source>
</evidence>
<comment type="subcellular location">
    <subcellularLocation>
        <location evidence="1">Membrane</location>
        <topology evidence="1">Multi-pass membrane protein</topology>
    </subcellularLocation>
</comment>
<dbReference type="GO" id="GO:0016020">
    <property type="term" value="C:membrane"/>
    <property type="evidence" value="ECO:0000318"/>
    <property type="project" value="GO_Central"/>
</dbReference>
<dbReference type="AlphaFoldDB" id="Q54EF1"/>
<organism evidence="8 9">
    <name type="scientific">Dictyostelium discoideum</name>
    <name type="common">Social amoeba</name>
    <dbReference type="NCBI Taxonomy" id="44689"/>
    <lineage>
        <taxon>Eukaryota</taxon>
        <taxon>Amoebozoa</taxon>
        <taxon>Evosea</taxon>
        <taxon>Eumycetozoa</taxon>
        <taxon>Dictyostelia</taxon>
        <taxon>Dictyosteliales</taxon>
        <taxon>Dictyosteliaceae</taxon>
        <taxon>Dictyostelium</taxon>
    </lineage>
</organism>
<keyword evidence="9" id="KW-1185">Reference proteome</keyword>
<feature type="transmembrane region" description="Helical" evidence="7">
    <location>
        <begin position="234"/>
        <end position="257"/>
    </location>
</feature>
<proteinExistence type="predicted"/>
<keyword evidence="4 7" id="KW-1133">Transmembrane helix</keyword>
<feature type="transmembrane region" description="Helical" evidence="7">
    <location>
        <begin position="111"/>
        <end position="133"/>
    </location>
</feature>
<feature type="compositionally biased region" description="Low complexity" evidence="6">
    <location>
        <begin position="64"/>
        <end position="98"/>
    </location>
</feature>
<dbReference type="PaxDb" id="44689-DDB0183975"/>
<dbReference type="Pfam" id="PF03169">
    <property type="entry name" value="OPT"/>
    <property type="match status" value="1"/>
</dbReference>
<comment type="caution">
    <text evidence="8">The sequence shown here is derived from an EMBL/GenBank/DDBJ whole genome shotgun (WGS) entry which is preliminary data.</text>
</comment>
<dbReference type="Proteomes" id="UP000002195">
    <property type="component" value="Unassembled WGS sequence"/>
</dbReference>
<dbReference type="PhylomeDB" id="Q54EF1"/>
<keyword evidence="5 7" id="KW-0472">Membrane</keyword>
<dbReference type="TCDB" id="2.A.67.2.6">
    <property type="family name" value="the oligopeptide transporter (opt) family"/>
</dbReference>
<feature type="transmembrane region" description="Helical" evidence="7">
    <location>
        <begin position="709"/>
        <end position="736"/>
    </location>
</feature>
<reference evidence="8 9" key="1">
    <citation type="journal article" date="2005" name="Nature">
        <title>The genome of the social amoeba Dictyostelium discoideum.</title>
        <authorList>
            <consortium name="The Dictyostelium discoideum Sequencing Consortium"/>
            <person name="Eichinger L."/>
            <person name="Pachebat J.A."/>
            <person name="Glockner G."/>
            <person name="Rajandream M.A."/>
            <person name="Sucgang R."/>
            <person name="Berriman M."/>
            <person name="Song J."/>
            <person name="Olsen R."/>
            <person name="Szafranski K."/>
            <person name="Xu Q."/>
            <person name="Tunggal B."/>
            <person name="Kummerfeld S."/>
            <person name="Madera M."/>
            <person name="Konfortov B.A."/>
            <person name="Rivero F."/>
            <person name="Bankier A.T."/>
            <person name="Lehmann R."/>
            <person name="Hamlin N."/>
            <person name="Davies R."/>
            <person name="Gaudet P."/>
            <person name="Fey P."/>
            <person name="Pilcher K."/>
            <person name="Chen G."/>
            <person name="Saunders D."/>
            <person name="Sodergren E."/>
            <person name="Davis P."/>
            <person name="Kerhornou A."/>
            <person name="Nie X."/>
            <person name="Hall N."/>
            <person name="Anjard C."/>
            <person name="Hemphill L."/>
            <person name="Bason N."/>
            <person name="Farbrother P."/>
            <person name="Desany B."/>
            <person name="Just E."/>
            <person name="Morio T."/>
            <person name="Rost R."/>
            <person name="Churcher C."/>
            <person name="Cooper J."/>
            <person name="Haydock S."/>
            <person name="van Driessche N."/>
            <person name="Cronin A."/>
            <person name="Goodhead I."/>
            <person name="Muzny D."/>
            <person name="Mourier T."/>
            <person name="Pain A."/>
            <person name="Lu M."/>
            <person name="Harper D."/>
            <person name="Lindsay R."/>
            <person name="Hauser H."/>
            <person name="James K."/>
            <person name="Quiles M."/>
            <person name="Madan Babu M."/>
            <person name="Saito T."/>
            <person name="Buchrieser C."/>
            <person name="Wardroper A."/>
            <person name="Felder M."/>
            <person name="Thangavelu M."/>
            <person name="Johnson D."/>
            <person name="Knights A."/>
            <person name="Loulseged H."/>
            <person name="Mungall K."/>
            <person name="Oliver K."/>
            <person name="Price C."/>
            <person name="Quail M.A."/>
            <person name="Urushihara H."/>
            <person name="Hernandez J."/>
            <person name="Rabbinowitsch E."/>
            <person name="Steffen D."/>
            <person name="Sanders M."/>
            <person name="Ma J."/>
            <person name="Kohara Y."/>
            <person name="Sharp S."/>
            <person name="Simmonds M."/>
            <person name="Spiegler S."/>
            <person name="Tivey A."/>
            <person name="Sugano S."/>
            <person name="White B."/>
            <person name="Walker D."/>
            <person name="Woodward J."/>
            <person name="Winckler T."/>
            <person name="Tanaka Y."/>
            <person name="Shaulsky G."/>
            <person name="Schleicher M."/>
            <person name="Weinstock G."/>
            <person name="Rosenthal A."/>
            <person name="Cox E.C."/>
            <person name="Chisholm R.L."/>
            <person name="Gibbs R."/>
            <person name="Loomis W.F."/>
            <person name="Platzer M."/>
            <person name="Kay R.R."/>
            <person name="Williams J."/>
            <person name="Dear P.H."/>
            <person name="Noegel A.A."/>
            <person name="Barrell B."/>
            <person name="Kuspa A."/>
        </authorList>
    </citation>
    <scope>NUCLEOTIDE SEQUENCE [LARGE SCALE GENOMIC DNA]</scope>
    <source>
        <strain evidence="8 9">AX4</strain>
    </source>
</reference>
<dbReference type="STRING" id="44689.Q54EF1"/>
<feature type="transmembrane region" description="Helical" evidence="7">
    <location>
        <begin position="355"/>
        <end position="376"/>
    </location>
</feature>
<evidence type="ECO:0000313" key="8">
    <source>
        <dbReference type="EMBL" id="EAL61761.1"/>
    </source>
</evidence>
<feature type="transmembrane region" description="Helical" evidence="7">
    <location>
        <begin position="538"/>
        <end position="556"/>
    </location>
</feature>
<dbReference type="FunCoup" id="Q54EF1">
    <property type="interactions" value="49"/>
</dbReference>
<sequence>MYNNNNGGLDGEEDDLRQYHDGDGGIGIGVNNEEIKNERNFIDDEEYDDNNFNNDDEIIKKDINNNNNNNINNNEINNSNEIGTTSSNNNNNKNNNNTTIDDGHLSTLKQFTFRSVLVGLIIGGMLCFSNMYYGLQSGFITMGSLQSTLLGFLFFKVFAKHFQIRFNQFENVLLQTVAVATATMPLAGGFVGIIPALKMLYDDEINNKGVNNSTASLGSSGSSSELVGELPNYFTWWGLLLWSFSIAFFGLFFSVPLRKQTILVEKLKFPSGAATAQMIKVLHNLKDTEVHSEMLVKEIHGGGSGAIENLGDGIQLIEDSPRGHYHDVGGEDDDLLTYDEKQIKIKKSWDKKVKVLFYSFLVSFIYTMLSYFFPILSSIPIFGNYVKSTFFWTLTPSFSYVGQGMIMGTRTGVSTLLGAIIGWGILGPIAKASGWVVADQSKSAALNGVKGWVLWISLFIMLAESLVSLSVLIIRMLLIKFGVIKNHNGKFSDAQCVDPAPPSQRVPHAWWIAGTIASGVLCVVIVSPLFGIKVYETVIAVVLSLLTSILAVRALGETDINPVSGIGKISQILFAVISPKNILANLVAGAIAEGGSQQAGDMIQDLKTGHLIKASPRVQFYGQLIGSFFSIIFAVAAYQLYSHAYTIPSVDGLQAPTAAVWLNMAKLVNGGELAHNVLPFCIVLGVLVSLIPIAEAFNPNLEYYLPSGIALAIGFYQTPNYSIVRAIGAFVQWYWFRKNSHSFREYGIIVASGFVLGEGITSIFTAIMTITHVPQFK</sequence>
<evidence type="ECO:0000256" key="7">
    <source>
        <dbReference type="SAM" id="Phobius"/>
    </source>
</evidence>
<feature type="transmembrane region" description="Helical" evidence="7">
    <location>
        <begin position="620"/>
        <end position="641"/>
    </location>
</feature>
<dbReference type="InterPro" id="IPR045035">
    <property type="entry name" value="YSL-like"/>
</dbReference>
<evidence type="ECO:0000256" key="2">
    <source>
        <dbReference type="ARBA" id="ARBA00022448"/>
    </source>
</evidence>
<dbReference type="NCBIfam" id="TIGR00728">
    <property type="entry name" value="OPT_sfam"/>
    <property type="match status" value="2"/>
</dbReference>
<dbReference type="OMA" id="TPTAYVW"/>
<evidence type="ECO:0000256" key="3">
    <source>
        <dbReference type="ARBA" id="ARBA00022692"/>
    </source>
</evidence>
<dbReference type="GeneID" id="8628233"/>
<dbReference type="VEuPathDB" id="AmoebaDB:DDB_G0291554"/>
<dbReference type="EMBL" id="AAFI02000177">
    <property type="protein sequence ID" value="EAL61761.1"/>
    <property type="molecule type" value="Genomic_DNA"/>
</dbReference>
<dbReference type="KEGG" id="ddi:DDB_G0291554"/>
<gene>
    <name evidence="8" type="ORF">DDB_G0291554</name>
</gene>
<protein>
    <recommendedName>
        <fullName evidence="10">Oligopeptide transporter</fullName>
    </recommendedName>
</protein>
<evidence type="ECO:0000256" key="6">
    <source>
        <dbReference type="SAM" id="MobiDB-lite"/>
    </source>
</evidence>
<dbReference type="PANTHER" id="PTHR31645">
    <property type="entry name" value="OLIGOPEPTIDE TRANSPORTER YGL114W-RELATED"/>
    <property type="match status" value="1"/>
</dbReference>
<dbReference type="InterPro" id="IPR004813">
    <property type="entry name" value="OPT"/>
</dbReference>
<keyword evidence="3 7" id="KW-0812">Transmembrane</keyword>
<dbReference type="dictyBase" id="DDB_G0291554"/>
<evidence type="ECO:0000313" key="9">
    <source>
        <dbReference type="Proteomes" id="UP000002195"/>
    </source>
</evidence>
<keyword evidence="2" id="KW-0813">Transport</keyword>
<dbReference type="RefSeq" id="XP_635289.1">
    <property type="nucleotide sequence ID" value="XM_630197.1"/>
</dbReference>
<feature type="transmembrane region" description="Helical" evidence="7">
    <location>
        <begin position="171"/>
        <end position="194"/>
    </location>
</feature>
<feature type="transmembrane region" description="Helical" evidence="7">
    <location>
        <begin position="452"/>
        <end position="478"/>
    </location>
</feature>
<feature type="transmembrane region" description="Helical" evidence="7">
    <location>
        <begin position="413"/>
        <end position="432"/>
    </location>
</feature>
<evidence type="ECO:0000256" key="5">
    <source>
        <dbReference type="ARBA" id="ARBA00023136"/>
    </source>
</evidence>
<accession>Q54EF1</accession>
<feature type="transmembrane region" description="Helical" evidence="7">
    <location>
        <begin position="139"/>
        <end position="159"/>
    </location>
</feature>
<feature type="transmembrane region" description="Helical" evidence="7">
    <location>
        <begin position="677"/>
        <end position="697"/>
    </location>
</feature>
<feature type="transmembrane region" description="Helical" evidence="7">
    <location>
        <begin position="748"/>
        <end position="770"/>
    </location>
</feature>
<feature type="transmembrane region" description="Helical" evidence="7">
    <location>
        <begin position="509"/>
        <end position="532"/>
    </location>
</feature>
<dbReference type="HOGENOM" id="CLU_010539_2_1_1"/>
<dbReference type="PANTHER" id="PTHR31645:SF0">
    <property type="entry name" value="OLIGOPEPTIDE TRANSPORTER YGL114W-RELATED"/>
    <property type="match status" value="1"/>
</dbReference>